<keyword evidence="4" id="KW-1185">Reference proteome</keyword>
<dbReference type="RefSeq" id="WP_133907173.1">
    <property type="nucleotide sequence ID" value="NZ_SOCP01000017.1"/>
</dbReference>
<gene>
    <name evidence="3" type="ORF">CLV71_11730</name>
</gene>
<dbReference type="EMBL" id="SOCP01000017">
    <property type="protein sequence ID" value="TDV42561.1"/>
    <property type="molecule type" value="Genomic_DNA"/>
</dbReference>
<evidence type="ECO:0000313" key="3">
    <source>
        <dbReference type="EMBL" id="TDV42561.1"/>
    </source>
</evidence>
<dbReference type="InterPro" id="IPR050471">
    <property type="entry name" value="AB_hydrolase"/>
</dbReference>
<proteinExistence type="predicted"/>
<feature type="domain" description="AB hydrolase-1" evidence="2">
    <location>
        <begin position="106"/>
        <end position="344"/>
    </location>
</feature>
<name>A0A4V3FR79_9PSEU</name>
<dbReference type="PRINTS" id="PR00111">
    <property type="entry name" value="ABHYDROLASE"/>
</dbReference>
<dbReference type="InterPro" id="IPR029058">
    <property type="entry name" value="AB_hydrolase_fold"/>
</dbReference>
<organism evidence="3 4">
    <name type="scientific">Actinophytocola oryzae</name>
    <dbReference type="NCBI Taxonomy" id="502181"/>
    <lineage>
        <taxon>Bacteria</taxon>
        <taxon>Bacillati</taxon>
        <taxon>Actinomycetota</taxon>
        <taxon>Actinomycetes</taxon>
        <taxon>Pseudonocardiales</taxon>
        <taxon>Pseudonocardiaceae</taxon>
    </lineage>
</organism>
<dbReference type="AlphaFoldDB" id="A0A4V3FR79"/>
<dbReference type="Gene3D" id="3.40.50.1820">
    <property type="entry name" value="alpha/beta hydrolase"/>
    <property type="match status" value="1"/>
</dbReference>
<accession>A0A4V3FR79</accession>
<protein>
    <submittedName>
        <fullName evidence="3">Pimeloyl-ACP methyl ester carboxylesterase</fullName>
    </submittedName>
</protein>
<dbReference type="OrthoDB" id="8957634at2"/>
<dbReference type="Proteomes" id="UP000294927">
    <property type="component" value="Unassembled WGS sequence"/>
</dbReference>
<dbReference type="InterPro" id="IPR000073">
    <property type="entry name" value="AB_hydrolase_1"/>
</dbReference>
<feature type="region of interest" description="Disordered" evidence="1">
    <location>
        <begin position="1"/>
        <end position="24"/>
    </location>
</feature>
<dbReference type="PANTHER" id="PTHR43433">
    <property type="entry name" value="HYDROLASE, ALPHA/BETA FOLD FAMILY PROTEIN"/>
    <property type="match status" value="1"/>
</dbReference>
<dbReference type="PANTHER" id="PTHR43433:SF5">
    <property type="entry name" value="AB HYDROLASE-1 DOMAIN-CONTAINING PROTEIN"/>
    <property type="match status" value="1"/>
</dbReference>
<evidence type="ECO:0000259" key="2">
    <source>
        <dbReference type="Pfam" id="PF00561"/>
    </source>
</evidence>
<dbReference type="Pfam" id="PF00561">
    <property type="entry name" value="Abhydrolase_1"/>
    <property type="match status" value="1"/>
</dbReference>
<dbReference type="GO" id="GO:0003824">
    <property type="term" value="F:catalytic activity"/>
    <property type="evidence" value="ECO:0007669"/>
    <property type="project" value="UniProtKB-ARBA"/>
</dbReference>
<reference evidence="3 4" key="1">
    <citation type="submission" date="2019-03" db="EMBL/GenBank/DDBJ databases">
        <title>Genomic Encyclopedia of Archaeal and Bacterial Type Strains, Phase II (KMG-II): from individual species to whole genera.</title>
        <authorList>
            <person name="Goeker M."/>
        </authorList>
    </citation>
    <scope>NUCLEOTIDE SEQUENCE [LARGE SCALE GENOMIC DNA]</scope>
    <source>
        <strain evidence="3 4">DSM 45499</strain>
    </source>
</reference>
<comment type="caution">
    <text evidence="3">The sequence shown here is derived from an EMBL/GenBank/DDBJ whole genome shotgun (WGS) entry which is preliminary data.</text>
</comment>
<dbReference type="SUPFAM" id="SSF53474">
    <property type="entry name" value="alpha/beta-Hydrolases"/>
    <property type="match status" value="1"/>
</dbReference>
<sequence>MSGADDLRAARESRAGAADRATRPGLGDTVARMVNAAVYRASRRPVPAVPASIRPHTTMDRKMGPLGPDFPSAMRIANDRVDALGLSELRTPNGTVRYLDIGHGRPVLLVHGMFGGSDAALRQLGPLIPDGFRLIVPSRFGYLGSSLPAGATPARQADVFADLLDHLGIARAAVVAVSAGATAALQMAIRHRCRVSALVLLSPNVPGSHQDERGMPPSVARFLLGSDRLMWLLRHRFPERLARFVGVPGSRALSPADRARVAAELDGLFPVARRVDGVLFDAFVSNPAVNDCDLRRVIAPTLVVHARDDALMPSWAAVGLSERVLGSRLLVIEDGGHLMLGEHPEVDRTVKELLRSIQD</sequence>
<evidence type="ECO:0000313" key="4">
    <source>
        <dbReference type="Proteomes" id="UP000294927"/>
    </source>
</evidence>
<evidence type="ECO:0000256" key="1">
    <source>
        <dbReference type="SAM" id="MobiDB-lite"/>
    </source>
</evidence>
<feature type="compositionally biased region" description="Basic and acidic residues" evidence="1">
    <location>
        <begin position="1"/>
        <end position="14"/>
    </location>
</feature>